<accession>A0A4Y7K9M7</accession>
<dbReference type="GO" id="GO:0035251">
    <property type="term" value="F:UDP-glucosyltransferase activity"/>
    <property type="evidence" value="ECO:0007669"/>
    <property type="project" value="InterPro"/>
</dbReference>
<dbReference type="PANTHER" id="PTHR48049:SF84">
    <property type="entry name" value="UDP-GLYCOSYLTRANSFERASE 79A6"/>
    <property type="match status" value="1"/>
</dbReference>
<keyword evidence="2" id="KW-0808">Transferase</keyword>
<dbReference type="STRING" id="3469.A0A4Y7K9M7"/>
<evidence type="ECO:0000313" key="3">
    <source>
        <dbReference type="EMBL" id="RZC68639.1"/>
    </source>
</evidence>
<comment type="similarity">
    <text evidence="1">Belongs to the UDP-glycosyltransferase family.</text>
</comment>
<evidence type="ECO:0000256" key="2">
    <source>
        <dbReference type="ARBA" id="ARBA00022679"/>
    </source>
</evidence>
<evidence type="ECO:0000313" key="4">
    <source>
        <dbReference type="Proteomes" id="UP000316621"/>
    </source>
</evidence>
<dbReference type="Pfam" id="PF00201">
    <property type="entry name" value="UDPGT"/>
    <property type="match status" value="1"/>
</dbReference>
<dbReference type="CDD" id="cd03784">
    <property type="entry name" value="GT1_Gtf-like"/>
    <property type="match status" value="1"/>
</dbReference>
<evidence type="ECO:0000256" key="1">
    <source>
        <dbReference type="ARBA" id="ARBA00009995"/>
    </source>
</evidence>
<dbReference type="FunFam" id="3.40.50.2000:FF:000037">
    <property type="entry name" value="Glycosyltransferase"/>
    <property type="match status" value="1"/>
</dbReference>
<dbReference type="Gene3D" id="3.40.50.2000">
    <property type="entry name" value="Glycogen Phosphorylase B"/>
    <property type="match status" value="2"/>
</dbReference>
<organism evidence="3 4">
    <name type="scientific">Papaver somniferum</name>
    <name type="common">Opium poppy</name>
    <dbReference type="NCBI Taxonomy" id="3469"/>
    <lineage>
        <taxon>Eukaryota</taxon>
        <taxon>Viridiplantae</taxon>
        <taxon>Streptophyta</taxon>
        <taxon>Embryophyta</taxon>
        <taxon>Tracheophyta</taxon>
        <taxon>Spermatophyta</taxon>
        <taxon>Magnoliopsida</taxon>
        <taxon>Ranunculales</taxon>
        <taxon>Papaveraceae</taxon>
        <taxon>Papaveroideae</taxon>
        <taxon>Papaver</taxon>
    </lineage>
</organism>
<proteinExistence type="inferred from homology"/>
<reference evidence="3 4" key="1">
    <citation type="journal article" date="2018" name="Science">
        <title>The opium poppy genome and morphinan production.</title>
        <authorList>
            <person name="Guo L."/>
            <person name="Winzer T."/>
            <person name="Yang X."/>
            <person name="Li Y."/>
            <person name="Ning Z."/>
            <person name="He Z."/>
            <person name="Teodor R."/>
            <person name="Lu Y."/>
            <person name="Bowser T.A."/>
            <person name="Graham I.A."/>
            <person name="Ye K."/>
        </authorList>
    </citation>
    <scope>NUCLEOTIDE SEQUENCE [LARGE SCALE GENOMIC DNA]</scope>
    <source>
        <strain evidence="4">cv. HN1</strain>
        <tissue evidence="3">Leaves</tissue>
    </source>
</reference>
<protein>
    <recommendedName>
        <fullName evidence="5">Glycosyltransferase</fullName>
    </recommendedName>
</protein>
<name>A0A4Y7K9M7_PAPSO</name>
<dbReference type="InterPro" id="IPR002213">
    <property type="entry name" value="UDP_glucos_trans"/>
</dbReference>
<dbReference type="EMBL" id="CM010721">
    <property type="protein sequence ID" value="RZC68639.1"/>
    <property type="molecule type" value="Genomic_DNA"/>
</dbReference>
<dbReference type="OrthoDB" id="5835829at2759"/>
<dbReference type="SUPFAM" id="SSF53756">
    <property type="entry name" value="UDP-Glycosyltransferase/glycogen phosphorylase"/>
    <property type="match status" value="1"/>
</dbReference>
<dbReference type="Proteomes" id="UP000316621">
    <property type="component" value="Chromosome 7"/>
</dbReference>
<evidence type="ECO:0008006" key="5">
    <source>
        <dbReference type="Google" id="ProtNLM"/>
    </source>
</evidence>
<dbReference type="Gramene" id="RZC68639">
    <property type="protein sequence ID" value="RZC68639"/>
    <property type="gene ID" value="C5167_032504"/>
</dbReference>
<dbReference type="InterPro" id="IPR050481">
    <property type="entry name" value="UDP-glycosyltransf_plant"/>
</dbReference>
<gene>
    <name evidence="3" type="ORF">C5167_032504</name>
</gene>
<keyword evidence="4" id="KW-1185">Reference proteome</keyword>
<dbReference type="PANTHER" id="PTHR48049">
    <property type="entry name" value="GLYCOSYLTRANSFERASE"/>
    <property type="match status" value="1"/>
</dbReference>
<dbReference type="AlphaFoldDB" id="A0A4Y7K9M7"/>
<sequence length="465" mass="51430">MGSQEGSSASQLHVVMFPWFAFGHITPFVQLSNKLASHGVQISFLSAPGNIQRISLSLNSSPLIKIIPVHIPPVEGLPPGLDSTSDMSPALADLLKIAADKMQPQIKSILIDLKPHIIFIDFEQHWIPSTASSLGIKTFNFSVFAAACEAYVTNPYRESPTIDDLKKPPPGFPTTSISSLSTYQARDFLYPFMSFNGGPSVQQRVQTTRKSCDAIVMKSCHEMEGPYIDYIRQHYGKPVLLTGPIVPDAPKYKLEEKWENWLQKFPAKSVLFCSFGSETFLTDEQIKELLLGLEQTGLPFFVVLNFPSGDGDSNEKLKNALPVGFAERVQGKGVVHTGWVQQQAILAHDSVGCYVNHSGLSSVIEAFINDCQLVMLPQKGDQFLNSMLISGDLKAGVQVIRDDEDGHFNKEDLCKAVKMVTVDVNEEPGKSISANHGKWRDFLLNKDIQDGFITNLVEEMKKMVN</sequence>
<dbReference type="OMA" id="MHVALFP"/>